<feature type="compositionally biased region" description="Low complexity" evidence="1">
    <location>
        <begin position="228"/>
        <end position="260"/>
    </location>
</feature>
<evidence type="ECO:0000313" key="3">
    <source>
        <dbReference type="Proteomes" id="UP000029665"/>
    </source>
</evidence>
<protein>
    <submittedName>
        <fullName evidence="2">Uncharacterized protein</fullName>
    </submittedName>
</protein>
<feature type="compositionally biased region" description="Polar residues" evidence="1">
    <location>
        <begin position="197"/>
        <end position="220"/>
    </location>
</feature>
<organism evidence="2 3">
    <name type="scientific">Pycnoporus cinnabarinus</name>
    <name type="common">Cinnabar-red polypore</name>
    <name type="synonym">Trametes cinnabarina</name>
    <dbReference type="NCBI Taxonomy" id="5643"/>
    <lineage>
        <taxon>Eukaryota</taxon>
        <taxon>Fungi</taxon>
        <taxon>Dikarya</taxon>
        <taxon>Basidiomycota</taxon>
        <taxon>Agaricomycotina</taxon>
        <taxon>Agaricomycetes</taxon>
        <taxon>Polyporales</taxon>
        <taxon>Polyporaceae</taxon>
        <taxon>Trametes</taxon>
    </lineage>
</organism>
<keyword evidence="3" id="KW-1185">Reference proteome</keyword>
<comment type="caution">
    <text evidence="2">The sequence shown here is derived from an EMBL/GenBank/DDBJ whole genome shotgun (WGS) entry which is preliminary data.</text>
</comment>
<name>A0A060S5M1_PYCCI</name>
<dbReference type="AlphaFoldDB" id="A0A060S5M1"/>
<evidence type="ECO:0000256" key="1">
    <source>
        <dbReference type="SAM" id="MobiDB-lite"/>
    </source>
</evidence>
<dbReference type="HOGENOM" id="CLU_877561_0_0_1"/>
<dbReference type="Proteomes" id="UP000029665">
    <property type="component" value="Unassembled WGS sequence"/>
</dbReference>
<sequence length="317" mass="34243">MIGQIPSLFDPNMANPPQSGLDYQQWVESFANGQYTYSQGGIPGNVSQIPFQQPQPQSQLHHVQTTVPPAAAPQNRYNFVPEQQYATGDQATNFDTHFARPAPADRPQRGMPRISRQGGTTVGYPTAPNLRIPEVPRAQFQQPQLSPQHQQQAFAAAQASESYFYPSVGTDAISSSGDQSHHHSSYNFVQQYQPEPYSATTYTPNSDFTNLPSSVSTPSVGGTEESQHVFSSASSHLSAQAAPQQPQASSSRATSGSAPRGRGRGGVKQGQKRQRIEDAQDGGESETQSEDDQPLSGLNMSMSVPPSQGRSSLPTRL</sequence>
<proteinExistence type="predicted"/>
<dbReference type="OMA" id="LDYQQWV"/>
<feature type="compositionally biased region" description="Polar residues" evidence="1">
    <location>
        <begin position="296"/>
        <end position="317"/>
    </location>
</feature>
<accession>A0A060S5M1</accession>
<feature type="compositionally biased region" description="Basic residues" evidence="1">
    <location>
        <begin position="261"/>
        <end position="273"/>
    </location>
</feature>
<feature type="region of interest" description="Disordered" evidence="1">
    <location>
        <begin position="197"/>
        <end position="317"/>
    </location>
</feature>
<dbReference type="EMBL" id="CCBP010000054">
    <property type="protein sequence ID" value="CDO69737.1"/>
    <property type="molecule type" value="Genomic_DNA"/>
</dbReference>
<feature type="compositionally biased region" description="Acidic residues" evidence="1">
    <location>
        <begin position="279"/>
        <end position="293"/>
    </location>
</feature>
<feature type="region of interest" description="Disordered" evidence="1">
    <location>
        <begin position="99"/>
        <end position="126"/>
    </location>
</feature>
<evidence type="ECO:0000313" key="2">
    <source>
        <dbReference type="EMBL" id="CDO69737.1"/>
    </source>
</evidence>
<reference evidence="2" key="1">
    <citation type="submission" date="2014-01" db="EMBL/GenBank/DDBJ databases">
        <title>The genome of the white-rot fungus Pycnoporus cinnabarinus: a basidiomycete model with a versatile arsenal for lignocellulosic biomass breakdown.</title>
        <authorList>
            <person name="Levasseur A."/>
            <person name="Lomascolo A."/>
            <person name="Ruiz-Duenas F.J."/>
            <person name="Uzan E."/>
            <person name="Piumi F."/>
            <person name="Kues U."/>
            <person name="Ram A.F.J."/>
            <person name="Murat C."/>
            <person name="Haon M."/>
            <person name="Benoit I."/>
            <person name="Arfi Y."/>
            <person name="Chevret D."/>
            <person name="Drula E."/>
            <person name="Kwon M.J."/>
            <person name="Gouret P."/>
            <person name="Lesage-Meessen L."/>
            <person name="Lombard V."/>
            <person name="Mariette J."/>
            <person name="Noirot C."/>
            <person name="Park J."/>
            <person name="Patyshakuliyeva A."/>
            <person name="Wieneger R.A.B."/>
            <person name="Wosten H.A.B."/>
            <person name="Martin F."/>
            <person name="Coutinho P.M."/>
            <person name="de Vries R."/>
            <person name="Martinez A.T."/>
            <person name="Klopp C."/>
            <person name="Pontarotti P."/>
            <person name="Henrissat B."/>
            <person name="Record E."/>
        </authorList>
    </citation>
    <scope>NUCLEOTIDE SEQUENCE [LARGE SCALE GENOMIC DNA]</scope>
    <source>
        <strain evidence="2">BRFM137</strain>
    </source>
</reference>
<gene>
    <name evidence="2" type="ORF">BN946_scf184697.g9</name>
</gene>
<dbReference type="OrthoDB" id="2757121at2759"/>